<dbReference type="Proteomes" id="UP000189229">
    <property type="component" value="Unassembled WGS sequence"/>
</dbReference>
<accession>A0A1V3WKH8</accession>
<proteinExistence type="predicted"/>
<name>A0A1V3WKH8_MYCKA</name>
<protein>
    <submittedName>
        <fullName evidence="1">Uncharacterized protein</fullName>
    </submittedName>
</protein>
<gene>
    <name evidence="1" type="ORF">BZL30_8310</name>
</gene>
<dbReference type="AlphaFoldDB" id="A0A1V3WKH8"/>
<dbReference type="EMBL" id="MVBM01000009">
    <property type="protein sequence ID" value="OOK66781.1"/>
    <property type="molecule type" value="Genomic_DNA"/>
</dbReference>
<comment type="caution">
    <text evidence="1">The sequence shown here is derived from an EMBL/GenBank/DDBJ whole genome shotgun (WGS) entry which is preliminary data.</text>
</comment>
<organism evidence="1 2">
    <name type="scientific">Mycobacterium kansasii</name>
    <dbReference type="NCBI Taxonomy" id="1768"/>
    <lineage>
        <taxon>Bacteria</taxon>
        <taxon>Bacillati</taxon>
        <taxon>Actinomycetota</taxon>
        <taxon>Actinomycetes</taxon>
        <taxon>Mycobacteriales</taxon>
        <taxon>Mycobacteriaceae</taxon>
        <taxon>Mycobacterium</taxon>
    </lineage>
</organism>
<evidence type="ECO:0000313" key="1">
    <source>
        <dbReference type="EMBL" id="OOK66781.1"/>
    </source>
</evidence>
<reference evidence="1 2" key="1">
    <citation type="submission" date="2017-02" db="EMBL/GenBank/DDBJ databases">
        <title>Complete genome sequences of Mycobacterium kansasii strains isolated from rhesus macaques.</title>
        <authorList>
            <person name="Panda A."/>
            <person name="Nagaraj S."/>
            <person name="Zhao X."/>
            <person name="Tettelin H."/>
            <person name="Detolla L.J."/>
        </authorList>
    </citation>
    <scope>NUCLEOTIDE SEQUENCE [LARGE SCALE GENOMIC DNA]</scope>
    <source>
        <strain evidence="1 2">11-3813</strain>
    </source>
</reference>
<evidence type="ECO:0000313" key="2">
    <source>
        <dbReference type="Proteomes" id="UP000189229"/>
    </source>
</evidence>
<sequence>MIGFFRALAAEHPGLLGQRYLAVGSARARMNALGRHVVYRWLGRRMHPAPPAADSQHDASKTG</sequence>